<reference evidence="1" key="1">
    <citation type="submission" date="2014-11" db="EMBL/GenBank/DDBJ databases">
        <authorList>
            <person name="Amaro Gonzalez C."/>
        </authorList>
    </citation>
    <scope>NUCLEOTIDE SEQUENCE</scope>
</reference>
<evidence type="ECO:0000313" key="1">
    <source>
        <dbReference type="EMBL" id="JAH71419.1"/>
    </source>
</evidence>
<dbReference type="AlphaFoldDB" id="A0A0E9UZW2"/>
<dbReference type="EMBL" id="GBXM01037158">
    <property type="protein sequence ID" value="JAH71419.1"/>
    <property type="molecule type" value="Transcribed_RNA"/>
</dbReference>
<accession>A0A0E9UZW2</accession>
<reference evidence="1" key="2">
    <citation type="journal article" date="2015" name="Fish Shellfish Immunol.">
        <title>Early steps in the European eel (Anguilla anguilla)-Vibrio vulnificus interaction in the gills: Role of the RtxA13 toxin.</title>
        <authorList>
            <person name="Callol A."/>
            <person name="Pajuelo D."/>
            <person name="Ebbesson L."/>
            <person name="Teles M."/>
            <person name="MacKenzie S."/>
            <person name="Amaro C."/>
        </authorList>
    </citation>
    <scope>NUCLEOTIDE SEQUENCE</scope>
</reference>
<organism evidence="1">
    <name type="scientific">Anguilla anguilla</name>
    <name type="common">European freshwater eel</name>
    <name type="synonym">Muraena anguilla</name>
    <dbReference type="NCBI Taxonomy" id="7936"/>
    <lineage>
        <taxon>Eukaryota</taxon>
        <taxon>Metazoa</taxon>
        <taxon>Chordata</taxon>
        <taxon>Craniata</taxon>
        <taxon>Vertebrata</taxon>
        <taxon>Euteleostomi</taxon>
        <taxon>Actinopterygii</taxon>
        <taxon>Neopterygii</taxon>
        <taxon>Teleostei</taxon>
        <taxon>Anguilliformes</taxon>
        <taxon>Anguillidae</taxon>
        <taxon>Anguilla</taxon>
    </lineage>
</organism>
<protein>
    <submittedName>
        <fullName evidence="1">Uncharacterized protein</fullName>
    </submittedName>
</protein>
<proteinExistence type="predicted"/>
<name>A0A0E9UZW2_ANGAN</name>
<sequence length="50" mass="6049">MHIILHWKYIQVKKILCLHMRNNRKQYSGRHISISCERVLHSLAHNKSVQ</sequence>